<feature type="domain" description="Type I-B CRISPR Cas8b C-terminal" evidence="2">
    <location>
        <begin position="323"/>
        <end position="557"/>
    </location>
</feature>
<gene>
    <name evidence="3" type="primary">cmx8</name>
    <name evidence="3" type="ORF">ISF26_06925</name>
</gene>
<protein>
    <submittedName>
        <fullName evidence="3">Type I-MYXAN CRISPR-associated protein Cmx8</fullName>
    </submittedName>
</protein>
<proteinExistence type="predicted"/>
<dbReference type="InterPro" id="IPR030928">
    <property type="entry name" value="MYXAN_cmx8"/>
</dbReference>
<feature type="domain" description="Type I-B CRISPR Cas8b N-terminal" evidence="1">
    <location>
        <begin position="50"/>
        <end position="314"/>
    </location>
</feature>
<dbReference type="EMBL" id="CP063845">
    <property type="protein sequence ID" value="UFP95945.1"/>
    <property type="molecule type" value="Genomic_DNA"/>
</dbReference>
<keyword evidence="4" id="KW-1185">Reference proteome</keyword>
<dbReference type="Proteomes" id="UP001054846">
    <property type="component" value="Chromosome"/>
</dbReference>
<evidence type="ECO:0000259" key="2">
    <source>
        <dbReference type="Pfam" id="PF24122"/>
    </source>
</evidence>
<evidence type="ECO:0000259" key="1">
    <source>
        <dbReference type="Pfam" id="PF24121"/>
    </source>
</evidence>
<accession>A0ABY3PQF6</accession>
<reference evidence="3 4" key="1">
    <citation type="journal article" date="2021" name="Genome Biol. Evol.">
        <title>Complete Genome Sequencing of a Novel Gloeobacter Species from a Waterfall Cave in Mexico.</title>
        <authorList>
            <person name="Saw J.H."/>
            <person name="Cardona T."/>
            <person name="Montejano G."/>
        </authorList>
    </citation>
    <scope>NUCLEOTIDE SEQUENCE [LARGE SCALE GENOMIC DNA]</scope>
    <source>
        <strain evidence="3">MG652769</strain>
    </source>
</reference>
<evidence type="ECO:0000313" key="3">
    <source>
        <dbReference type="EMBL" id="UFP95945.1"/>
    </source>
</evidence>
<dbReference type="NCBIfam" id="TIGR04413">
    <property type="entry name" value="MYXAN_cmx8"/>
    <property type="match status" value="1"/>
</dbReference>
<organism evidence="3 4">
    <name type="scientific">Gloeobacter morelensis MG652769</name>
    <dbReference type="NCBI Taxonomy" id="2781736"/>
    <lineage>
        <taxon>Bacteria</taxon>
        <taxon>Bacillati</taxon>
        <taxon>Cyanobacteriota</taxon>
        <taxon>Cyanophyceae</taxon>
        <taxon>Gloeobacterales</taxon>
        <taxon>Gloeobacteraceae</taxon>
        <taxon>Gloeobacter</taxon>
        <taxon>Gloeobacter morelensis</taxon>
    </lineage>
</organism>
<dbReference type="Pfam" id="PF24121">
    <property type="entry name" value="Cas8b_N"/>
    <property type="match status" value="1"/>
</dbReference>
<dbReference type="InterPro" id="IPR056201">
    <property type="entry name" value="Cas8b_N"/>
</dbReference>
<sequence length="558" mass="63561">MAKKKTAQTVDVLHLDYRLVELPSSQHRAGLAGLVLMLNWLKQQGKIRGVCELTALDEYGASVRLDCLGLEALLDEVYGASREIQERTQPFKNKNKEIVPPLEEREVSVTDPSNGKAKLKKVYLYPVVVPRGSFLAELDPTSDGNQGLWIKLWRDMIWAILRGVPATRAPFEARAEGKPADDARKLWEQLVQPAEFTVDLPSTYFLGAQAANADNVPFFDRARLQFLLHFWPFSAQVYVPAILDNEGKRQFVGYALAIPDVCRLETFCEELPSLLRERKGEKSGYRPREAVVCVAVESALDVCRRLRERLTQIEGGGSTRDLVMGIDVLHLEKQGNSVRLLGSTRLEPEAQMVDTYAQLRDVLWNDLFRRQQLLNLVQHQPRFAGFDALLSTLPIEQTFGSNTFRHDARQSFKYETDMNEDTLTEAIETIPIEENTEAVKQPLSEEELLYRLVQSYLLGKLQSKYRMKWDKDRKLPVQGSNPISLDEYRKAKEKIAKDAFLAIRSRTDREAFIEYFVATLCSVPQRFGQQYFVGLARALDQETDRIRTLTMLALSAQS</sequence>
<dbReference type="Pfam" id="PF24122">
    <property type="entry name" value="Cas8b_C"/>
    <property type="match status" value="1"/>
</dbReference>
<dbReference type="InterPro" id="IPR056202">
    <property type="entry name" value="Cas8b_C"/>
</dbReference>
<dbReference type="RefSeq" id="WP_230843182.1">
    <property type="nucleotide sequence ID" value="NZ_CP063845.1"/>
</dbReference>
<name>A0ABY3PQF6_9CYAN</name>
<evidence type="ECO:0000313" key="4">
    <source>
        <dbReference type="Proteomes" id="UP001054846"/>
    </source>
</evidence>